<dbReference type="PROSITE" id="PS01096">
    <property type="entry name" value="PPIC_PPIASE_1"/>
    <property type="match status" value="1"/>
</dbReference>
<proteinExistence type="predicted"/>
<comment type="caution">
    <text evidence="9">The sequence shown here is derived from an EMBL/GenBank/DDBJ whole genome shotgun (WGS) entry which is preliminary data.</text>
</comment>
<evidence type="ECO:0000256" key="3">
    <source>
        <dbReference type="ARBA" id="ARBA00022729"/>
    </source>
</evidence>
<name>A0ABW5A3R2_9BACL</name>
<dbReference type="Gene3D" id="3.10.50.40">
    <property type="match status" value="1"/>
</dbReference>
<dbReference type="InterPro" id="IPR046357">
    <property type="entry name" value="PPIase_dom_sf"/>
</dbReference>
<evidence type="ECO:0000256" key="2">
    <source>
        <dbReference type="ARBA" id="ARBA00013194"/>
    </source>
</evidence>
<accession>A0ABW5A3R2</accession>
<evidence type="ECO:0000256" key="6">
    <source>
        <dbReference type="PROSITE-ProRule" id="PRU00278"/>
    </source>
</evidence>
<dbReference type="PANTHER" id="PTHR47245:SF1">
    <property type="entry name" value="FOLDASE PROTEIN PRSA"/>
    <property type="match status" value="1"/>
</dbReference>
<organism evidence="9 10">
    <name type="scientific">Tumebacillus lipolyticus</name>
    <dbReference type="NCBI Taxonomy" id="1280370"/>
    <lineage>
        <taxon>Bacteria</taxon>
        <taxon>Bacillati</taxon>
        <taxon>Bacillota</taxon>
        <taxon>Bacilli</taxon>
        <taxon>Bacillales</taxon>
        <taxon>Alicyclobacillaceae</taxon>
        <taxon>Tumebacillus</taxon>
    </lineage>
</organism>
<feature type="region of interest" description="Disordered" evidence="7">
    <location>
        <begin position="290"/>
        <end position="318"/>
    </location>
</feature>
<sequence>MKKAIAGAVIGAAVVGGIWFFSQADETLASVGDSKITKDDFVVKMEQAGGKDTLKRMIEEQVILNQGKELKLLATDAEIDKEIQKIIDERFNKDKAQLDSALKQNGMTMDDLRAEMKISVTAKKIAVKDITVSDEEINEYYDKNKESTLGQKAQAKGRHILIKDEAKANEIYKQLQANPGDFEKLAKENSEDAQTKESGGDLGQFPKGGMVKEFDEVAFSAPLNEIQKPVKSEFGYHIIKIEERTDAVIPKLEDVKEKIIDTLKEQKAKPYADLITELTAKEKITINKSEYKGIMDPDPAAGEQTGQGTHTEGDGHDH</sequence>
<dbReference type="InterPro" id="IPR027304">
    <property type="entry name" value="Trigger_fact/SurA_dom_sf"/>
</dbReference>
<dbReference type="Pfam" id="PF13624">
    <property type="entry name" value="SurA_N_3"/>
    <property type="match status" value="1"/>
</dbReference>
<dbReference type="GO" id="GO:0003755">
    <property type="term" value="F:peptidyl-prolyl cis-trans isomerase activity"/>
    <property type="evidence" value="ECO:0007669"/>
    <property type="project" value="UniProtKB-EC"/>
</dbReference>
<feature type="region of interest" description="Disordered" evidence="7">
    <location>
        <begin position="187"/>
        <end position="207"/>
    </location>
</feature>
<keyword evidence="4 6" id="KW-0697">Rotamase</keyword>
<dbReference type="PANTHER" id="PTHR47245">
    <property type="entry name" value="PEPTIDYLPROLYL ISOMERASE"/>
    <property type="match status" value="1"/>
</dbReference>
<dbReference type="InterPro" id="IPR050245">
    <property type="entry name" value="PrsA_foldase"/>
</dbReference>
<dbReference type="InterPro" id="IPR023058">
    <property type="entry name" value="PPIase_PpiC_CS"/>
</dbReference>
<comment type="catalytic activity">
    <reaction evidence="1">
        <text>[protein]-peptidylproline (omega=180) = [protein]-peptidylproline (omega=0)</text>
        <dbReference type="Rhea" id="RHEA:16237"/>
        <dbReference type="Rhea" id="RHEA-COMP:10747"/>
        <dbReference type="Rhea" id="RHEA-COMP:10748"/>
        <dbReference type="ChEBI" id="CHEBI:83833"/>
        <dbReference type="ChEBI" id="CHEBI:83834"/>
        <dbReference type="EC" id="5.2.1.8"/>
    </reaction>
</comment>
<dbReference type="SUPFAM" id="SSF54534">
    <property type="entry name" value="FKBP-like"/>
    <property type="match status" value="1"/>
</dbReference>
<evidence type="ECO:0000256" key="1">
    <source>
        <dbReference type="ARBA" id="ARBA00000971"/>
    </source>
</evidence>
<protein>
    <recommendedName>
        <fullName evidence="2">peptidylprolyl isomerase</fullName>
        <ecNumber evidence="2">5.2.1.8</ecNumber>
    </recommendedName>
</protein>
<gene>
    <name evidence="9" type="ORF">ACFSOY_19365</name>
</gene>
<feature type="domain" description="PpiC" evidence="8">
    <location>
        <begin position="152"/>
        <end position="243"/>
    </location>
</feature>
<dbReference type="PROSITE" id="PS50198">
    <property type="entry name" value="PPIC_PPIASE_2"/>
    <property type="match status" value="1"/>
</dbReference>
<keyword evidence="3" id="KW-0732">Signal</keyword>
<dbReference type="InterPro" id="IPR000297">
    <property type="entry name" value="PPIase_PpiC"/>
</dbReference>
<keyword evidence="5 6" id="KW-0413">Isomerase</keyword>
<evidence type="ECO:0000313" key="9">
    <source>
        <dbReference type="EMBL" id="MFD2172130.1"/>
    </source>
</evidence>
<dbReference type="Gene3D" id="1.10.4030.10">
    <property type="entry name" value="Porin chaperone SurA, peptide-binding domain"/>
    <property type="match status" value="1"/>
</dbReference>
<dbReference type="EMBL" id="JBHUIO010000011">
    <property type="protein sequence ID" value="MFD2172130.1"/>
    <property type="molecule type" value="Genomic_DNA"/>
</dbReference>
<feature type="compositionally biased region" description="Basic and acidic residues" evidence="7">
    <location>
        <begin position="187"/>
        <end position="199"/>
    </location>
</feature>
<evidence type="ECO:0000313" key="10">
    <source>
        <dbReference type="Proteomes" id="UP001597343"/>
    </source>
</evidence>
<reference evidence="10" key="1">
    <citation type="journal article" date="2019" name="Int. J. Syst. Evol. Microbiol.">
        <title>The Global Catalogue of Microorganisms (GCM) 10K type strain sequencing project: providing services to taxonomists for standard genome sequencing and annotation.</title>
        <authorList>
            <consortium name="The Broad Institute Genomics Platform"/>
            <consortium name="The Broad Institute Genome Sequencing Center for Infectious Disease"/>
            <person name="Wu L."/>
            <person name="Ma J."/>
        </authorList>
    </citation>
    <scope>NUCLEOTIDE SEQUENCE [LARGE SCALE GENOMIC DNA]</scope>
    <source>
        <strain evidence="10">CGMCC 1.13574</strain>
    </source>
</reference>
<dbReference type="Proteomes" id="UP001597343">
    <property type="component" value="Unassembled WGS sequence"/>
</dbReference>
<dbReference type="Pfam" id="PF13616">
    <property type="entry name" value="Rotamase_3"/>
    <property type="match status" value="1"/>
</dbReference>
<dbReference type="EC" id="5.2.1.8" evidence="2"/>
<evidence type="ECO:0000256" key="5">
    <source>
        <dbReference type="ARBA" id="ARBA00023235"/>
    </source>
</evidence>
<evidence type="ECO:0000256" key="4">
    <source>
        <dbReference type="ARBA" id="ARBA00023110"/>
    </source>
</evidence>
<keyword evidence="10" id="KW-1185">Reference proteome</keyword>
<dbReference type="SUPFAM" id="SSF109998">
    <property type="entry name" value="Triger factor/SurA peptide-binding domain-like"/>
    <property type="match status" value="1"/>
</dbReference>
<evidence type="ECO:0000259" key="8">
    <source>
        <dbReference type="PROSITE" id="PS50198"/>
    </source>
</evidence>
<evidence type="ECO:0000256" key="7">
    <source>
        <dbReference type="SAM" id="MobiDB-lite"/>
    </source>
</evidence>
<dbReference type="RefSeq" id="WP_386049504.1">
    <property type="nucleotide sequence ID" value="NZ_JBHUIO010000011.1"/>
</dbReference>